<name>A0AAW2JFS7_SESRA</name>
<evidence type="ECO:0000313" key="3">
    <source>
        <dbReference type="EMBL" id="KAL0293325.1"/>
    </source>
</evidence>
<proteinExistence type="predicted"/>
<dbReference type="PANTHER" id="PTHR10775">
    <property type="entry name" value="OS08G0208400 PROTEIN"/>
    <property type="match status" value="1"/>
</dbReference>
<dbReference type="SUPFAM" id="SSF57783">
    <property type="entry name" value="Zinc beta-ribbon"/>
    <property type="match status" value="1"/>
</dbReference>
<dbReference type="Pfam" id="PF02992">
    <property type="entry name" value="Transposase_21"/>
    <property type="match status" value="1"/>
</dbReference>
<comment type="caution">
    <text evidence="3">The sequence shown here is derived from an EMBL/GenBank/DDBJ whole genome shotgun (WGS) entry which is preliminary data.</text>
</comment>
<reference evidence="3" key="1">
    <citation type="submission" date="2020-06" db="EMBL/GenBank/DDBJ databases">
        <authorList>
            <person name="Li T."/>
            <person name="Hu X."/>
            <person name="Zhang T."/>
            <person name="Song X."/>
            <person name="Zhang H."/>
            <person name="Dai N."/>
            <person name="Sheng W."/>
            <person name="Hou X."/>
            <person name="Wei L."/>
        </authorList>
    </citation>
    <scope>NUCLEOTIDE SEQUENCE</scope>
    <source>
        <strain evidence="3">G02</strain>
        <tissue evidence="3">Leaf</tissue>
    </source>
</reference>
<organism evidence="3">
    <name type="scientific">Sesamum radiatum</name>
    <name type="common">Black benniseed</name>
    <dbReference type="NCBI Taxonomy" id="300843"/>
    <lineage>
        <taxon>Eukaryota</taxon>
        <taxon>Viridiplantae</taxon>
        <taxon>Streptophyta</taxon>
        <taxon>Embryophyta</taxon>
        <taxon>Tracheophyta</taxon>
        <taxon>Spermatophyta</taxon>
        <taxon>Magnoliopsida</taxon>
        <taxon>eudicotyledons</taxon>
        <taxon>Gunneridae</taxon>
        <taxon>Pentapetalae</taxon>
        <taxon>asterids</taxon>
        <taxon>lamiids</taxon>
        <taxon>Lamiales</taxon>
        <taxon>Pedaliaceae</taxon>
        <taxon>Sesamum</taxon>
    </lineage>
</organism>
<evidence type="ECO:0000256" key="2">
    <source>
        <dbReference type="SAM" id="MobiDB-lite"/>
    </source>
</evidence>
<sequence>MLFRGKDSGLDKCEICNASRYKDTEKKTAAKRMRYFPLKPRLQKLFMSSKTATLMRWHSEERIDDGKFRHPADALAWKDFDLKNPSFASDPRNIRMGLAADGFNLFRTLSVTHSTWPVILIPYNLPPWLCMKQPNFILSTLIDGPKSPGNKIDVYLQPLVEELNELWNGVMTYDVSSTQMFNMRAALLWTISDFPGYAMLSGWGTKGAYACPNCGKDTRSKWLDNGHKYCYTCHRRFLPRGHKLRRDKVSFDGTIEMEIKKASTTVTDIISELDSVATEYKKEDLRKRRRAEYEKESEEHIWKKKSIFFELPYWSDNLIRHNLDVMHIEKNKSNIRLPLHPVEKGSGKYYLPPAPFTLGKRDKETFCKVLKSVKAPDGYLLTLKRYVRNRAYPEGSIARGKSLEKDYQNGPNLSKLKSSNLFVNGLGEDPHGRVRCMGRGITRHKLCEISSHNAPTPQMVEQLQELQRLKDDLIHEKKEVELMRLELDNRKEEFFKEKEQIVDQVGNELIGMPEPQSSTKESAPPQPKSRKSLNFPMPPEQVVAINADNRRNDNDYNCSPVQ</sequence>
<dbReference type="InterPro" id="IPR004242">
    <property type="entry name" value="Transposase_21"/>
</dbReference>
<protein>
    <recommendedName>
        <fullName evidence="4">Transposase</fullName>
    </recommendedName>
</protein>
<dbReference type="PANTHER" id="PTHR10775:SF182">
    <property type="entry name" value="TRANSPOSON, EN_SPM-LIKE, TRANSPOSASE-ASSOCIATED DOMAIN PROTEIN-RELATED"/>
    <property type="match status" value="1"/>
</dbReference>
<accession>A0AAW2JFS7</accession>
<evidence type="ECO:0000256" key="1">
    <source>
        <dbReference type="SAM" id="Coils"/>
    </source>
</evidence>
<dbReference type="AlphaFoldDB" id="A0AAW2JFS7"/>
<keyword evidence="1" id="KW-0175">Coiled coil</keyword>
<feature type="region of interest" description="Disordered" evidence="2">
    <location>
        <begin position="510"/>
        <end position="540"/>
    </location>
</feature>
<evidence type="ECO:0008006" key="4">
    <source>
        <dbReference type="Google" id="ProtNLM"/>
    </source>
</evidence>
<gene>
    <name evidence="3" type="ORF">Sradi_6944600</name>
</gene>
<reference evidence="3" key="2">
    <citation type="journal article" date="2024" name="Plant">
        <title>Genomic evolution and insights into agronomic trait innovations of Sesamum species.</title>
        <authorList>
            <person name="Miao H."/>
            <person name="Wang L."/>
            <person name="Qu L."/>
            <person name="Liu H."/>
            <person name="Sun Y."/>
            <person name="Le M."/>
            <person name="Wang Q."/>
            <person name="Wei S."/>
            <person name="Zheng Y."/>
            <person name="Lin W."/>
            <person name="Duan Y."/>
            <person name="Cao H."/>
            <person name="Xiong S."/>
            <person name="Wang X."/>
            <person name="Wei L."/>
            <person name="Li C."/>
            <person name="Ma Q."/>
            <person name="Ju M."/>
            <person name="Zhao R."/>
            <person name="Li G."/>
            <person name="Mu C."/>
            <person name="Tian Q."/>
            <person name="Mei H."/>
            <person name="Zhang T."/>
            <person name="Gao T."/>
            <person name="Zhang H."/>
        </authorList>
    </citation>
    <scope>NUCLEOTIDE SEQUENCE</scope>
    <source>
        <strain evidence="3">G02</strain>
    </source>
</reference>
<feature type="coiled-coil region" evidence="1">
    <location>
        <begin position="459"/>
        <end position="486"/>
    </location>
</feature>
<feature type="non-terminal residue" evidence="3">
    <location>
        <position position="562"/>
    </location>
</feature>
<dbReference type="EMBL" id="JACGWJ010000324">
    <property type="protein sequence ID" value="KAL0293325.1"/>
    <property type="molecule type" value="Genomic_DNA"/>
</dbReference>